<feature type="transmembrane region" description="Helical" evidence="9">
    <location>
        <begin position="371"/>
        <end position="391"/>
    </location>
</feature>
<evidence type="ECO:0000256" key="6">
    <source>
        <dbReference type="ARBA" id="ARBA00023180"/>
    </source>
</evidence>
<dbReference type="Proteomes" id="UP000594454">
    <property type="component" value="Chromosome 3"/>
</dbReference>
<name>A0A7R8UMS0_HERIL</name>
<gene>
    <name evidence="10" type="ORF">HERILL_LOCUS6623</name>
</gene>
<feature type="transmembrane region" description="Helical" evidence="9">
    <location>
        <begin position="397"/>
        <end position="418"/>
    </location>
</feature>
<feature type="transmembrane region" description="Helical" evidence="9">
    <location>
        <begin position="20"/>
        <end position="43"/>
    </location>
</feature>
<keyword evidence="11" id="KW-1185">Reference proteome</keyword>
<organism evidence="10 11">
    <name type="scientific">Hermetia illucens</name>
    <name type="common">Black soldier fly</name>
    <dbReference type="NCBI Taxonomy" id="343691"/>
    <lineage>
        <taxon>Eukaryota</taxon>
        <taxon>Metazoa</taxon>
        <taxon>Ecdysozoa</taxon>
        <taxon>Arthropoda</taxon>
        <taxon>Hexapoda</taxon>
        <taxon>Insecta</taxon>
        <taxon>Pterygota</taxon>
        <taxon>Neoptera</taxon>
        <taxon>Endopterygota</taxon>
        <taxon>Diptera</taxon>
        <taxon>Brachycera</taxon>
        <taxon>Stratiomyomorpha</taxon>
        <taxon>Stratiomyidae</taxon>
        <taxon>Hermetiinae</taxon>
        <taxon>Hermetia</taxon>
    </lineage>
</organism>
<sequence length="442" mass="48299">MWYNFIRFGDIAAKLNSLAILSIGLSLLAFVVLSAINLLSSSVYPTFYGKADRQLIFLIAHITYTLGILLSPIILAYFGYKLTLILGASGVSATLGALVWPFVVTVYAASVTVGFSIAFIITGGYSLICSITKPTSRSRNSALIFTTIEVSQFLSNCLMYFTIEFSKTRSFTYITTGTLLLVAVIGSVFILLTKSPEHKDSEIISGRQRIYDEWVQFIGITTKTEVLLFLPMFFYTGALIALLQGNYGTWPTFTLEVMNYGIDFGTICSLTITTSECVCGVVLILAGIEIEPLGRAFTATLGFIFQGVASFFLIGLVPKDGTFSSALMSEELANSTIILIILMAVLLGFGVALIMTQVYAKLMEQYPCAPAAAITIFKTVQAIGVFTALYYSTLITLPYQSTVCLLLGLVAIFCFVFMERAINDYCEESMNYQTRASESTAI</sequence>
<dbReference type="InParanoid" id="A0A7R8UMS0"/>
<evidence type="ECO:0000256" key="4">
    <source>
        <dbReference type="ARBA" id="ARBA00022989"/>
    </source>
</evidence>
<feature type="transmembrane region" description="Helical" evidence="9">
    <location>
        <begin position="98"/>
        <end position="121"/>
    </location>
</feature>
<evidence type="ECO:0000256" key="7">
    <source>
        <dbReference type="ARBA" id="ARBA00040302"/>
    </source>
</evidence>
<evidence type="ECO:0000256" key="9">
    <source>
        <dbReference type="SAM" id="Phobius"/>
    </source>
</evidence>
<feature type="transmembrane region" description="Helical" evidence="9">
    <location>
        <begin position="297"/>
        <end position="317"/>
    </location>
</feature>
<proteinExistence type="inferred from homology"/>
<evidence type="ECO:0000256" key="1">
    <source>
        <dbReference type="ARBA" id="ARBA00004141"/>
    </source>
</evidence>
<feature type="transmembrane region" description="Helical" evidence="9">
    <location>
        <begin position="55"/>
        <end position="78"/>
    </location>
</feature>
<evidence type="ECO:0000313" key="10">
    <source>
        <dbReference type="EMBL" id="CAD7083681.1"/>
    </source>
</evidence>
<dbReference type="AlphaFoldDB" id="A0A7R8UMS0"/>
<dbReference type="SUPFAM" id="SSF103473">
    <property type="entry name" value="MFS general substrate transporter"/>
    <property type="match status" value="1"/>
</dbReference>
<dbReference type="Gene3D" id="1.20.1250.20">
    <property type="entry name" value="MFS general substrate transporter like domains"/>
    <property type="match status" value="1"/>
</dbReference>
<evidence type="ECO:0000256" key="5">
    <source>
        <dbReference type="ARBA" id="ARBA00023136"/>
    </source>
</evidence>
<dbReference type="InterPro" id="IPR051617">
    <property type="entry name" value="UNC-93-like_regulator"/>
</dbReference>
<dbReference type="InterPro" id="IPR010291">
    <property type="entry name" value="Ion_channel_UNC-93"/>
</dbReference>
<feature type="transmembrane region" description="Helical" evidence="9">
    <location>
        <begin position="226"/>
        <end position="244"/>
    </location>
</feature>
<evidence type="ECO:0000256" key="8">
    <source>
        <dbReference type="ARBA" id="ARBA00041910"/>
    </source>
</evidence>
<comment type="subcellular location">
    <subcellularLocation>
        <location evidence="1">Membrane</location>
        <topology evidence="1">Multi-pass membrane protein</topology>
    </subcellularLocation>
</comment>
<keyword evidence="3 9" id="KW-0812">Transmembrane</keyword>
<keyword evidence="5 9" id="KW-0472">Membrane</keyword>
<dbReference type="PANTHER" id="PTHR23294">
    <property type="entry name" value="ET TRANSLATION PRODUCT-RELATED"/>
    <property type="match status" value="1"/>
</dbReference>
<comment type="similarity">
    <text evidence="2">Belongs to the unc-93 family.</text>
</comment>
<dbReference type="OrthoDB" id="196103at2759"/>
<feature type="transmembrane region" description="Helical" evidence="9">
    <location>
        <begin position="173"/>
        <end position="192"/>
    </location>
</feature>
<feature type="transmembrane region" description="Helical" evidence="9">
    <location>
        <begin position="264"/>
        <end position="285"/>
    </location>
</feature>
<protein>
    <recommendedName>
        <fullName evidence="7">UNC93-like protein MFSD11</fullName>
    </recommendedName>
    <alternativeName>
        <fullName evidence="8">Major facilitator superfamily domain-containing protein 11</fullName>
    </alternativeName>
</protein>
<accession>A0A7R8UMS0</accession>
<evidence type="ECO:0000256" key="2">
    <source>
        <dbReference type="ARBA" id="ARBA00009172"/>
    </source>
</evidence>
<keyword evidence="4 9" id="KW-1133">Transmembrane helix</keyword>
<evidence type="ECO:0000256" key="3">
    <source>
        <dbReference type="ARBA" id="ARBA00022692"/>
    </source>
</evidence>
<evidence type="ECO:0000313" key="11">
    <source>
        <dbReference type="Proteomes" id="UP000594454"/>
    </source>
</evidence>
<feature type="transmembrane region" description="Helical" evidence="9">
    <location>
        <begin position="142"/>
        <end position="161"/>
    </location>
</feature>
<feature type="transmembrane region" description="Helical" evidence="9">
    <location>
        <begin position="337"/>
        <end position="359"/>
    </location>
</feature>
<dbReference type="PANTHER" id="PTHR23294:SF0">
    <property type="entry name" value="UNC93-LIKE PROTEIN MFSD11"/>
    <property type="match status" value="1"/>
</dbReference>
<dbReference type="EMBL" id="LR899011">
    <property type="protein sequence ID" value="CAD7083681.1"/>
    <property type="molecule type" value="Genomic_DNA"/>
</dbReference>
<dbReference type="GO" id="GO:0016020">
    <property type="term" value="C:membrane"/>
    <property type="evidence" value="ECO:0007669"/>
    <property type="project" value="UniProtKB-SubCell"/>
</dbReference>
<keyword evidence="6" id="KW-0325">Glycoprotein</keyword>
<dbReference type="InterPro" id="IPR036259">
    <property type="entry name" value="MFS_trans_sf"/>
</dbReference>
<dbReference type="Pfam" id="PF05978">
    <property type="entry name" value="UNC-93"/>
    <property type="match status" value="1"/>
</dbReference>
<reference evidence="10 11" key="1">
    <citation type="submission" date="2020-11" db="EMBL/GenBank/DDBJ databases">
        <authorList>
            <person name="Wallbank WR R."/>
            <person name="Pardo Diaz C."/>
            <person name="Kozak K."/>
            <person name="Martin S."/>
            <person name="Jiggins C."/>
            <person name="Moest M."/>
            <person name="Warren A I."/>
            <person name="Generalovic N T."/>
            <person name="Byers J.R.P. K."/>
            <person name="Montejo-Kovacevich G."/>
            <person name="Yen C E."/>
        </authorList>
    </citation>
    <scope>NUCLEOTIDE SEQUENCE [LARGE SCALE GENOMIC DNA]</scope>
</reference>